<dbReference type="InterPro" id="IPR014729">
    <property type="entry name" value="Rossmann-like_a/b/a_fold"/>
</dbReference>
<reference evidence="2" key="2">
    <citation type="submission" date="2015-01" db="EMBL/GenBank/DDBJ databases">
        <title>Complete genome sequence of Methylobacterium aquaticum strain 22A.</title>
        <authorList>
            <person name="Tani A."/>
            <person name="Ogura Y."/>
            <person name="Hayashi T."/>
        </authorList>
    </citation>
    <scope>NUCLEOTIDE SEQUENCE [LARGE SCALE GENOMIC DNA]</scope>
    <source>
        <strain evidence="2">MA-22A</strain>
    </source>
</reference>
<dbReference type="Proteomes" id="UP000061432">
    <property type="component" value="Chromosome"/>
</dbReference>
<dbReference type="InterPro" id="IPR052551">
    <property type="entry name" value="UV-DNA_repair_photolyase"/>
</dbReference>
<dbReference type="InterPro" id="IPR036134">
    <property type="entry name" value="Crypto/Photolyase_FAD-like_sf"/>
</dbReference>
<dbReference type="Gene3D" id="1.25.40.80">
    <property type="match status" value="1"/>
</dbReference>
<dbReference type="Pfam" id="PF04244">
    <property type="entry name" value="DPRP"/>
    <property type="match status" value="1"/>
</dbReference>
<name>A0A0C6F9V2_9HYPH</name>
<sequence length="549" mass="62644">MARETIHGAARRRRSPVRHLRLVLGDQLHPRLATLTDLDPDADTVLIVEVMDEATYVRHHKQKLVLVFSAMRHFAAELRERGIRVDYVELEDPDNTGSFTGEVARALDRHTPDRIVVTEPGEWRVEAMMRDWEEAFGLPVEIRDDTRFLCPRPVFARWAEGREALRMETFYRAMRKRTGFLMEGRDPVGGQWNFDHDNRRRLPAGHAVPERRRFAPDAVTREVMALVARRFPDHFGDLDGFEWPVTRTEALAALRHFLDDCLPEFGDYQDAMRSGTPFLYHGLIAPALNLGLLDAEEVCRAAEDRWRDGAAPLNAVEGFIRQILGWREYVRGLYWARMPDYPETNALEATRDLPWFYWSGKTAMACLAECVRDTRAHAHAHHIQRLMVLGNFALLAGIAPRQVEEWFLVVYADAYEWVELPNVHGMALWADGGLLGSKPYAASGAYIDRMSDYCRSCTYDVKAKSGETACPYNYLYWNFLITHEERLGRNPRMAMPYRTLAKMAPARRSEVLADSARFLDGLSASEGEPGGQRAVDARAPDLFLVDPAG</sequence>
<proteinExistence type="predicted"/>
<keyword evidence="1" id="KW-0456">Lyase</keyword>
<accession>A0A0C6F9V2</accession>
<dbReference type="EMBL" id="AP014704">
    <property type="protein sequence ID" value="BAQ45203.1"/>
    <property type="molecule type" value="Genomic_DNA"/>
</dbReference>
<dbReference type="SUPFAM" id="SSF48173">
    <property type="entry name" value="Cryptochrome/photolyase FAD-binding domain"/>
    <property type="match status" value="1"/>
</dbReference>
<evidence type="ECO:0000313" key="1">
    <source>
        <dbReference type="EMBL" id="BAQ45203.1"/>
    </source>
</evidence>
<dbReference type="RefSeq" id="WP_197682164.1">
    <property type="nucleotide sequence ID" value="NZ_AP014704.1"/>
</dbReference>
<evidence type="ECO:0000313" key="2">
    <source>
        <dbReference type="Proteomes" id="UP000061432"/>
    </source>
</evidence>
<dbReference type="PANTHER" id="PTHR38657">
    <property type="entry name" value="SLR1343 PROTEIN"/>
    <property type="match status" value="1"/>
</dbReference>
<dbReference type="Gene3D" id="1.10.579.10">
    <property type="entry name" value="DNA Cyclobutane Dipyrimidine Photolyase, subunit A, domain 3"/>
    <property type="match status" value="1"/>
</dbReference>
<dbReference type="PATRIC" id="fig|270351.10.peg.1834"/>
<reference evidence="1 2" key="1">
    <citation type="journal article" date="2015" name="Genome Announc.">
        <title>Complete Genome Sequence of Methylobacterium aquaticum Strain 22A, Isolated from Racomitrium japonicum Moss.</title>
        <authorList>
            <person name="Tani A."/>
            <person name="Ogura Y."/>
            <person name="Hayashi T."/>
            <person name="Kimbara K."/>
        </authorList>
    </citation>
    <scope>NUCLEOTIDE SEQUENCE [LARGE SCALE GENOMIC DNA]</scope>
    <source>
        <strain evidence="1 2">MA-22A</strain>
    </source>
</reference>
<dbReference type="KEGG" id="maqu:Maq22A_c09555"/>
<dbReference type="AlphaFoldDB" id="A0A0C6F9V2"/>
<protein>
    <submittedName>
        <fullName evidence="1">Deoxyribodipyrimidine photolyase</fullName>
    </submittedName>
</protein>
<dbReference type="STRING" id="270351.Maq22A_c09555"/>
<gene>
    <name evidence="1" type="ORF">Maq22A_c09555</name>
</gene>
<dbReference type="GO" id="GO:0016829">
    <property type="term" value="F:lyase activity"/>
    <property type="evidence" value="ECO:0007669"/>
    <property type="project" value="UniProtKB-KW"/>
</dbReference>
<dbReference type="Gene3D" id="3.40.50.620">
    <property type="entry name" value="HUPs"/>
    <property type="match status" value="1"/>
</dbReference>
<dbReference type="Gene3D" id="1.10.10.1710">
    <property type="entry name" value="Deoxyribodipyrimidine photolyase-related"/>
    <property type="match status" value="1"/>
</dbReference>
<dbReference type="InterPro" id="IPR007357">
    <property type="entry name" value="PhrB-like"/>
</dbReference>
<organism evidence="1 2">
    <name type="scientific">Methylobacterium aquaticum</name>
    <dbReference type="NCBI Taxonomy" id="270351"/>
    <lineage>
        <taxon>Bacteria</taxon>
        <taxon>Pseudomonadati</taxon>
        <taxon>Pseudomonadota</taxon>
        <taxon>Alphaproteobacteria</taxon>
        <taxon>Hyphomicrobiales</taxon>
        <taxon>Methylobacteriaceae</taxon>
        <taxon>Methylobacterium</taxon>
    </lineage>
</organism>
<dbReference type="PANTHER" id="PTHR38657:SF1">
    <property type="entry name" value="SLR1343 PROTEIN"/>
    <property type="match status" value="1"/>
</dbReference>